<organism evidence="2">
    <name type="scientific">Thermodesulfobacterium geofontis</name>
    <dbReference type="NCBI Taxonomy" id="1295609"/>
    <lineage>
        <taxon>Bacteria</taxon>
        <taxon>Pseudomonadati</taxon>
        <taxon>Thermodesulfobacteriota</taxon>
        <taxon>Thermodesulfobacteria</taxon>
        <taxon>Thermodesulfobacteriales</taxon>
        <taxon>Thermodesulfobacteriaceae</taxon>
        <taxon>Thermodesulfobacterium</taxon>
    </lineage>
</organism>
<gene>
    <name evidence="2" type="ORF">ENT66_05805</name>
</gene>
<name>A0A7C4JRY4_9BACT</name>
<protein>
    <recommendedName>
        <fullName evidence="1">Glycogen debranching enzyme C-terminal domain-containing protein</fullName>
    </recommendedName>
</protein>
<accession>A0A7C4JRY4</accession>
<sequence>MKQQKILFSPFKIEVDLNPTEKFYLIFSDIPVKDINKEIELIESYYRNYPELDLNKKSFSQEEYFKILDLMVESFLLEDDIVAGFPWFYCWGRDTFIGLPAVFYLEKGI</sequence>
<comment type="caution">
    <text evidence="2">The sequence shown here is derived from an EMBL/GenBank/DDBJ whole genome shotgun (WGS) entry which is preliminary data.</text>
</comment>
<evidence type="ECO:0000259" key="1">
    <source>
        <dbReference type="Pfam" id="PF06202"/>
    </source>
</evidence>
<reference evidence="2" key="1">
    <citation type="journal article" date="2020" name="mSystems">
        <title>Genome- and Community-Level Interaction Insights into Carbon Utilization and Element Cycling Functions of Hydrothermarchaeota in Hydrothermal Sediment.</title>
        <authorList>
            <person name="Zhou Z."/>
            <person name="Liu Y."/>
            <person name="Xu W."/>
            <person name="Pan J."/>
            <person name="Luo Z.H."/>
            <person name="Li M."/>
        </authorList>
    </citation>
    <scope>NUCLEOTIDE SEQUENCE [LARGE SCALE GENOMIC DNA]</scope>
    <source>
        <strain evidence="2">SpSt-6</strain>
    </source>
</reference>
<feature type="domain" description="Glycogen debranching enzyme C-terminal" evidence="1">
    <location>
        <begin position="78"/>
        <end position="104"/>
    </location>
</feature>
<dbReference type="AlphaFoldDB" id="A0A7C4JRY4"/>
<dbReference type="InterPro" id="IPR032790">
    <property type="entry name" value="GDE_C"/>
</dbReference>
<proteinExistence type="predicted"/>
<dbReference type="EMBL" id="DSZN01000095">
    <property type="protein sequence ID" value="HGQ85830.1"/>
    <property type="molecule type" value="Genomic_DNA"/>
</dbReference>
<dbReference type="Pfam" id="PF06202">
    <property type="entry name" value="GDE_C"/>
    <property type="match status" value="1"/>
</dbReference>
<evidence type="ECO:0000313" key="2">
    <source>
        <dbReference type="EMBL" id="HGQ85830.1"/>
    </source>
</evidence>